<dbReference type="EMBL" id="LAZR01054292">
    <property type="protein sequence ID" value="KKK78862.1"/>
    <property type="molecule type" value="Genomic_DNA"/>
</dbReference>
<protein>
    <submittedName>
        <fullName evidence="1">Uncharacterized protein</fullName>
    </submittedName>
</protein>
<dbReference type="AlphaFoldDB" id="A0A0F8YBR0"/>
<sequence>MANDITGIDIINLADDAKNIKDELEKAEQIKCTCSGFALQYQGCGCERGKALKKARAKVIGFFDGL</sequence>
<reference evidence="1" key="1">
    <citation type="journal article" date="2015" name="Nature">
        <title>Complex archaea that bridge the gap between prokaryotes and eukaryotes.</title>
        <authorList>
            <person name="Spang A."/>
            <person name="Saw J.H."/>
            <person name="Jorgensen S.L."/>
            <person name="Zaremba-Niedzwiedzka K."/>
            <person name="Martijn J."/>
            <person name="Lind A.E."/>
            <person name="van Eijk R."/>
            <person name="Schleper C."/>
            <person name="Guy L."/>
            <person name="Ettema T.J."/>
        </authorList>
    </citation>
    <scope>NUCLEOTIDE SEQUENCE</scope>
</reference>
<gene>
    <name evidence="1" type="ORF">LCGC14_2839270</name>
</gene>
<evidence type="ECO:0000313" key="1">
    <source>
        <dbReference type="EMBL" id="KKK78862.1"/>
    </source>
</evidence>
<proteinExistence type="predicted"/>
<comment type="caution">
    <text evidence="1">The sequence shown here is derived from an EMBL/GenBank/DDBJ whole genome shotgun (WGS) entry which is preliminary data.</text>
</comment>
<accession>A0A0F8YBR0</accession>
<name>A0A0F8YBR0_9ZZZZ</name>
<organism evidence="1">
    <name type="scientific">marine sediment metagenome</name>
    <dbReference type="NCBI Taxonomy" id="412755"/>
    <lineage>
        <taxon>unclassified sequences</taxon>
        <taxon>metagenomes</taxon>
        <taxon>ecological metagenomes</taxon>
    </lineage>
</organism>